<dbReference type="Pfam" id="PF02949">
    <property type="entry name" value="7tm_6"/>
    <property type="match status" value="1"/>
</dbReference>
<dbReference type="EMBL" id="QOIP01000012">
    <property type="protein sequence ID" value="RLU15725.1"/>
    <property type="molecule type" value="Genomic_DNA"/>
</dbReference>
<evidence type="ECO:0000256" key="1">
    <source>
        <dbReference type="ARBA" id="ARBA00004651"/>
    </source>
</evidence>
<feature type="transmembrane region" description="Helical" evidence="10">
    <location>
        <begin position="18"/>
        <end position="37"/>
    </location>
</feature>
<dbReference type="GO" id="GO:0005549">
    <property type="term" value="F:odorant binding"/>
    <property type="evidence" value="ECO:0007669"/>
    <property type="project" value="InterPro"/>
</dbReference>
<reference evidence="12 14" key="2">
    <citation type="journal article" date="2018" name="Genome Res.">
        <title>The genomic architecture and molecular evolution of ant odorant receptors.</title>
        <authorList>
            <person name="McKenzie S.K."/>
            <person name="Kronauer D.J.C."/>
        </authorList>
    </citation>
    <scope>NUCLEOTIDE SEQUENCE [LARGE SCALE GENOMIC DNA]</scope>
    <source>
        <strain evidence="12">Clonal line C1</strain>
    </source>
</reference>
<evidence type="ECO:0000256" key="10">
    <source>
        <dbReference type="RuleBase" id="RU351113"/>
    </source>
</evidence>
<evidence type="ECO:0000256" key="5">
    <source>
        <dbReference type="ARBA" id="ARBA00022725"/>
    </source>
</evidence>
<dbReference type="PANTHER" id="PTHR21137">
    <property type="entry name" value="ODORANT RECEPTOR"/>
    <property type="match status" value="1"/>
</dbReference>
<protein>
    <recommendedName>
        <fullName evidence="10">Odorant receptor</fullName>
    </recommendedName>
</protein>
<dbReference type="EMBL" id="KK107331">
    <property type="protein sequence ID" value="EZA52498.1"/>
    <property type="molecule type" value="Genomic_DNA"/>
</dbReference>
<evidence type="ECO:0000256" key="3">
    <source>
        <dbReference type="ARBA" id="ARBA00022606"/>
    </source>
</evidence>
<keyword evidence="5 10" id="KW-0552">Olfaction</keyword>
<evidence type="ECO:0000256" key="4">
    <source>
        <dbReference type="ARBA" id="ARBA00022692"/>
    </source>
</evidence>
<keyword evidence="2" id="KW-1003">Cell membrane</keyword>
<dbReference type="GO" id="GO:0007165">
    <property type="term" value="P:signal transduction"/>
    <property type="evidence" value="ECO:0007669"/>
    <property type="project" value="UniProtKB-KW"/>
</dbReference>
<feature type="transmembrane region" description="Helical" evidence="10">
    <location>
        <begin position="82"/>
        <end position="102"/>
    </location>
</feature>
<reference evidence="12" key="3">
    <citation type="submission" date="2018-07" db="EMBL/GenBank/DDBJ databases">
        <authorList>
            <person name="Mckenzie S.K."/>
            <person name="Kronauer D.J.C."/>
        </authorList>
    </citation>
    <scope>NUCLEOTIDE SEQUENCE</scope>
    <source>
        <strain evidence="12">Clonal line C1</strain>
    </source>
</reference>
<evidence type="ECO:0000256" key="6">
    <source>
        <dbReference type="ARBA" id="ARBA00022989"/>
    </source>
</evidence>
<gene>
    <name evidence="12" type="ORF">DMN91_011480</name>
    <name evidence="11" type="ORF">X777_08641</name>
</gene>
<sequence>MQDIIPSLNVYYVQDLKYARMFVPNILNALGIWPSLGKRKSICKRLVDYLLIFLSYSLIFASLIPSSLFWVFKGTIRTRVRMFLPLAYTIAAVSKYGILILGQDRIRHCVKYIEEDWKNVANVDARNMMRESARVGRRLVAISISFYCSSIMSVRLIPLLYLGKIVDQYNVTIRLLPTPAYLFSLDVQATPVYEIMYSLQGAYGIVTASISTGGIGLITIFVMHACGQLKILMNLMSEFSEDLQQKEVDKKLANIVEHQIRIRNFLQLVDHALCQISFLEISIASLIMSIQSYCILTEFENSNSMVIIFFTISYCTATISVFIFCYVGNQLILQAEKVALMSYELEWYRLPDRKARQLLLVMIMSNKPMTITAGNFLDLSLKTFCDIMKTSFAYLNMLRNTIG</sequence>
<keyword evidence="6 10" id="KW-1133">Transmembrane helix</keyword>
<feature type="transmembrane region" description="Helical" evidence="10">
    <location>
        <begin position="272"/>
        <end position="293"/>
    </location>
</feature>
<comment type="similarity">
    <text evidence="10">Belongs to the insect chemoreceptor superfamily. Heteromeric odorant receptor channel (TC 1.A.69) family.</text>
</comment>
<evidence type="ECO:0000313" key="13">
    <source>
        <dbReference type="Proteomes" id="UP000053097"/>
    </source>
</evidence>
<evidence type="ECO:0000313" key="12">
    <source>
        <dbReference type="EMBL" id="RLU15725.1"/>
    </source>
</evidence>
<dbReference type="GO" id="GO:0005886">
    <property type="term" value="C:plasma membrane"/>
    <property type="evidence" value="ECO:0007669"/>
    <property type="project" value="UniProtKB-SubCell"/>
</dbReference>
<accession>A0A026W931</accession>
<keyword evidence="9 10" id="KW-0807">Transducer</keyword>
<dbReference type="GO" id="GO:0004984">
    <property type="term" value="F:olfactory receptor activity"/>
    <property type="evidence" value="ECO:0007669"/>
    <property type="project" value="InterPro"/>
</dbReference>
<feature type="transmembrane region" description="Helical" evidence="10">
    <location>
        <begin position="139"/>
        <end position="161"/>
    </location>
</feature>
<dbReference type="Proteomes" id="UP000053097">
    <property type="component" value="Unassembled WGS sequence"/>
</dbReference>
<dbReference type="Proteomes" id="UP000279307">
    <property type="component" value="Chromosome 12"/>
</dbReference>
<evidence type="ECO:0000256" key="9">
    <source>
        <dbReference type="ARBA" id="ARBA00023224"/>
    </source>
</evidence>
<keyword evidence="4 10" id="KW-0812">Transmembrane</keyword>
<keyword evidence="7 10" id="KW-0472">Membrane</keyword>
<reference evidence="11 13" key="1">
    <citation type="journal article" date="2014" name="Curr. Biol.">
        <title>The genome of the clonal raider ant Cerapachys biroi.</title>
        <authorList>
            <person name="Oxley P.R."/>
            <person name="Ji L."/>
            <person name="Fetter-Pruneda I."/>
            <person name="McKenzie S.K."/>
            <person name="Li C."/>
            <person name="Hu H."/>
            <person name="Zhang G."/>
            <person name="Kronauer D.J."/>
        </authorList>
    </citation>
    <scope>NUCLEOTIDE SEQUENCE [LARGE SCALE GENOMIC DNA]</scope>
</reference>
<name>A0A026W931_OOCBI</name>
<keyword evidence="13" id="KW-1185">Reference proteome</keyword>
<evidence type="ECO:0000313" key="11">
    <source>
        <dbReference type="EMBL" id="EZA52498.1"/>
    </source>
</evidence>
<keyword evidence="8 10" id="KW-0675">Receptor</keyword>
<evidence type="ECO:0000256" key="2">
    <source>
        <dbReference type="ARBA" id="ARBA00022475"/>
    </source>
</evidence>
<dbReference type="OMA" id="WENSNRI"/>
<dbReference type="OrthoDB" id="7625882at2759"/>
<proteinExistence type="inferred from homology"/>
<keyword evidence="3 10" id="KW-0716">Sensory transduction</keyword>
<feature type="transmembrane region" description="Helical" evidence="10">
    <location>
        <begin position="202"/>
        <end position="226"/>
    </location>
</feature>
<feature type="transmembrane region" description="Helical" evidence="10">
    <location>
        <begin position="49"/>
        <end position="70"/>
    </location>
</feature>
<dbReference type="PANTHER" id="PTHR21137:SF35">
    <property type="entry name" value="ODORANT RECEPTOR 19A-RELATED"/>
    <property type="match status" value="1"/>
</dbReference>
<dbReference type="AlphaFoldDB" id="A0A026W931"/>
<evidence type="ECO:0000256" key="7">
    <source>
        <dbReference type="ARBA" id="ARBA00023136"/>
    </source>
</evidence>
<evidence type="ECO:0000313" key="14">
    <source>
        <dbReference type="Proteomes" id="UP000279307"/>
    </source>
</evidence>
<evidence type="ECO:0000256" key="8">
    <source>
        <dbReference type="ARBA" id="ARBA00023170"/>
    </source>
</evidence>
<comment type="subcellular location">
    <subcellularLocation>
        <location evidence="1 10">Cell membrane</location>
        <topology evidence="1 10">Multi-pass membrane protein</topology>
    </subcellularLocation>
</comment>
<feature type="transmembrane region" description="Helical" evidence="10">
    <location>
        <begin position="305"/>
        <end position="327"/>
    </location>
</feature>
<organism evidence="11 13">
    <name type="scientific">Ooceraea biroi</name>
    <name type="common">Clonal raider ant</name>
    <name type="synonym">Cerapachys biroi</name>
    <dbReference type="NCBI Taxonomy" id="2015173"/>
    <lineage>
        <taxon>Eukaryota</taxon>
        <taxon>Metazoa</taxon>
        <taxon>Ecdysozoa</taxon>
        <taxon>Arthropoda</taxon>
        <taxon>Hexapoda</taxon>
        <taxon>Insecta</taxon>
        <taxon>Pterygota</taxon>
        <taxon>Neoptera</taxon>
        <taxon>Endopterygota</taxon>
        <taxon>Hymenoptera</taxon>
        <taxon>Apocrita</taxon>
        <taxon>Aculeata</taxon>
        <taxon>Formicoidea</taxon>
        <taxon>Formicidae</taxon>
        <taxon>Dorylinae</taxon>
        <taxon>Ooceraea</taxon>
    </lineage>
</organism>
<dbReference type="InterPro" id="IPR004117">
    <property type="entry name" value="7tm6_olfct_rcpt"/>
</dbReference>